<dbReference type="InterPro" id="IPR044946">
    <property type="entry name" value="Restrct_endonuc_typeI_TRD_sf"/>
</dbReference>
<dbReference type="GO" id="GO:0003677">
    <property type="term" value="F:DNA binding"/>
    <property type="evidence" value="ECO:0007669"/>
    <property type="project" value="UniProtKB-KW"/>
</dbReference>
<dbReference type="GO" id="GO:0009307">
    <property type="term" value="P:DNA restriction-modification system"/>
    <property type="evidence" value="ECO:0007669"/>
    <property type="project" value="UniProtKB-KW"/>
</dbReference>
<evidence type="ECO:0000313" key="3">
    <source>
        <dbReference type="EMBL" id="AWD62299.1"/>
    </source>
</evidence>
<dbReference type="EMBL" id="CP027805">
    <property type="protein sequence ID" value="AWD62299.1"/>
    <property type="molecule type" value="Genomic_DNA"/>
</dbReference>
<dbReference type="Proteomes" id="UP000244369">
    <property type="component" value="Chromosome"/>
</dbReference>
<protein>
    <submittedName>
        <fullName evidence="3">Type I site-specific deoxyribonuclease specificity subunit HsdS</fullName>
    </submittedName>
</protein>
<dbReference type="SUPFAM" id="SSF116734">
    <property type="entry name" value="DNA methylase specificity domain"/>
    <property type="match status" value="1"/>
</dbReference>
<organism evidence="3 4">
    <name type="scientific">Limosilactobacillus reuteri</name>
    <name type="common">Lactobacillus reuteri</name>
    <dbReference type="NCBI Taxonomy" id="1598"/>
    <lineage>
        <taxon>Bacteria</taxon>
        <taxon>Bacillati</taxon>
        <taxon>Bacillota</taxon>
        <taxon>Bacilli</taxon>
        <taxon>Lactobacillales</taxon>
        <taxon>Lactobacillaceae</taxon>
        <taxon>Limosilactobacillus</taxon>
    </lineage>
</organism>
<dbReference type="Gene3D" id="3.90.220.20">
    <property type="entry name" value="DNA methylase specificity domains"/>
    <property type="match status" value="1"/>
</dbReference>
<dbReference type="PANTHER" id="PTHR30408:SF12">
    <property type="entry name" value="TYPE I RESTRICTION ENZYME MJAVIII SPECIFICITY SUBUNIT"/>
    <property type="match status" value="1"/>
</dbReference>
<name>A0A2S1ER55_LIMRT</name>
<gene>
    <name evidence="3" type="primary">hsdS</name>
    <name evidence="3" type="ORF">LWHH1689_0981</name>
</gene>
<sequence length="166" mass="19253">MGEISKRVRNNDGRMNLPLLTISARYGWMTQQSRFSASIAGREKKNYTLLKKHQLSYNHGNSKVANYGTVYELTDYDEALVPKVYHSFSLTSENSSKFIESYFHTKKLDAQLRKFIASTARMDGLLNISFDDFMKVKLFAPERCEQSKISRIINLIEKLITLQQRK</sequence>
<evidence type="ECO:0000256" key="1">
    <source>
        <dbReference type="ARBA" id="ARBA00022747"/>
    </source>
</evidence>
<dbReference type="InterPro" id="IPR052021">
    <property type="entry name" value="Type-I_RS_S_subunit"/>
</dbReference>
<proteinExistence type="predicted"/>
<evidence type="ECO:0000313" key="4">
    <source>
        <dbReference type="Proteomes" id="UP000244369"/>
    </source>
</evidence>
<evidence type="ECO:0000256" key="2">
    <source>
        <dbReference type="ARBA" id="ARBA00023125"/>
    </source>
</evidence>
<reference evidence="3 4" key="1">
    <citation type="submission" date="2018-03" db="EMBL/GenBank/DDBJ databases">
        <title>Complete Genome Sequence of the Chinese traditional Highland Barley wine Isolate Lactobacillus reuteri WHH1689.</title>
        <authorList>
            <person name="Chen S."/>
            <person name="Chen L."/>
            <person name="Chen L."/>
            <person name="Li Y."/>
        </authorList>
    </citation>
    <scope>NUCLEOTIDE SEQUENCE [LARGE SCALE GENOMIC DNA]</scope>
    <source>
        <strain evidence="3 4">WHH1689</strain>
    </source>
</reference>
<dbReference type="AlphaFoldDB" id="A0A2S1ER55"/>
<keyword evidence="1" id="KW-0680">Restriction system</keyword>
<accession>A0A2S1ER55</accession>
<dbReference type="PANTHER" id="PTHR30408">
    <property type="entry name" value="TYPE-1 RESTRICTION ENZYME ECOKI SPECIFICITY PROTEIN"/>
    <property type="match status" value="1"/>
</dbReference>
<keyword evidence="2" id="KW-0238">DNA-binding</keyword>